<dbReference type="Pfam" id="PF01663">
    <property type="entry name" value="Phosphodiest"/>
    <property type="match status" value="1"/>
</dbReference>
<reference evidence="1" key="1">
    <citation type="journal article" date="2014" name="Front. Microbiol.">
        <title>High frequency of phylogenetically diverse reductive dehalogenase-homologous genes in deep subseafloor sedimentary metagenomes.</title>
        <authorList>
            <person name="Kawai M."/>
            <person name="Futagami T."/>
            <person name="Toyoda A."/>
            <person name="Takaki Y."/>
            <person name="Nishi S."/>
            <person name="Hori S."/>
            <person name="Arai W."/>
            <person name="Tsubouchi T."/>
            <person name="Morono Y."/>
            <person name="Uchiyama I."/>
            <person name="Ito T."/>
            <person name="Fujiyama A."/>
            <person name="Inagaki F."/>
            <person name="Takami H."/>
        </authorList>
    </citation>
    <scope>NUCLEOTIDE SEQUENCE</scope>
    <source>
        <strain evidence="1">Expedition CK06-06</strain>
    </source>
</reference>
<comment type="caution">
    <text evidence="1">The sequence shown here is derived from an EMBL/GenBank/DDBJ whole genome shotgun (WGS) entry which is preliminary data.</text>
</comment>
<gene>
    <name evidence="1" type="ORF">S01H4_03596</name>
</gene>
<protein>
    <submittedName>
        <fullName evidence="1">Uncharacterized protein</fullName>
    </submittedName>
</protein>
<feature type="non-terminal residue" evidence="1">
    <location>
        <position position="188"/>
    </location>
</feature>
<dbReference type="Gene3D" id="3.40.720.10">
    <property type="entry name" value="Alkaline Phosphatase, subunit A"/>
    <property type="match status" value="1"/>
</dbReference>
<evidence type="ECO:0000313" key="1">
    <source>
        <dbReference type="EMBL" id="GAG58387.1"/>
    </source>
</evidence>
<dbReference type="EMBL" id="BART01000896">
    <property type="protein sequence ID" value="GAG58387.1"/>
    <property type="molecule type" value="Genomic_DNA"/>
</dbReference>
<name>X0ZJW2_9ZZZZ</name>
<organism evidence="1">
    <name type="scientific">marine sediment metagenome</name>
    <dbReference type="NCBI Taxonomy" id="412755"/>
    <lineage>
        <taxon>unclassified sequences</taxon>
        <taxon>metagenomes</taxon>
        <taxon>ecological metagenomes</taxon>
    </lineage>
</organism>
<accession>X0ZJW2</accession>
<proteinExistence type="predicted"/>
<dbReference type="AlphaFoldDB" id="X0ZJW2"/>
<dbReference type="InterPro" id="IPR017850">
    <property type="entry name" value="Alkaline_phosphatase_core_sf"/>
</dbReference>
<dbReference type="SUPFAM" id="SSF53649">
    <property type="entry name" value="Alkaline phosphatase-like"/>
    <property type="match status" value="1"/>
</dbReference>
<dbReference type="InterPro" id="IPR002591">
    <property type="entry name" value="Phosphodiest/P_Trfase"/>
</dbReference>
<sequence>MKAKTLIILLDGVSSKDFFKLYNSGELPNIKSFFDGGFKIKNLVSTFPSESQTCYPLIFYGIKISETEEIAQMWYDRKKQQFIYLWDFLPIFRLHMKKEKHKSVFKGYGKTITLGLKETKDAGAYIPPFHVICGLSLSKLGILVDTVVIKNTPYLFNRYDSIIFSIFSCDHLLHSYGFKGLLTSLKNL</sequence>